<gene>
    <name evidence="2" type="ORF">ACFOX3_08795</name>
</gene>
<protein>
    <submittedName>
        <fullName evidence="2">DUF3313 family protein</fullName>
    </submittedName>
</protein>
<dbReference type="EMBL" id="JBHSCX010000006">
    <property type="protein sequence ID" value="MFC4362398.1"/>
    <property type="molecule type" value="Genomic_DNA"/>
</dbReference>
<sequence length="234" mass="25443">MGKVIAIVANRLKPVFCALLLVSMLAPIAQAESELPEVSSDGLHLLKTSKVRVAYVKPGVDLTHYSKVKLLDCYVDFKKNWQKEYNLDEVGLSGQVKDKDAEKIKDKLAAEFRTVFTESLTKAGYPVVEDIGSGVLLLRPALLNVDVSAPDILTAGPSRTLVKSAGDMTLFLELYDASTSTLLARIIDPRADNQAYAKLASGVTNKAAADRILRTWANLLAENLADVREKAVAK</sequence>
<dbReference type="Proteomes" id="UP001595840">
    <property type="component" value="Unassembled WGS sequence"/>
</dbReference>
<reference evidence="3" key="1">
    <citation type="journal article" date="2019" name="Int. J. Syst. Evol. Microbiol.">
        <title>The Global Catalogue of Microorganisms (GCM) 10K type strain sequencing project: providing services to taxonomists for standard genome sequencing and annotation.</title>
        <authorList>
            <consortium name="The Broad Institute Genomics Platform"/>
            <consortium name="The Broad Institute Genome Sequencing Center for Infectious Disease"/>
            <person name="Wu L."/>
            <person name="Ma J."/>
        </authorList>
    </citation>
    <scope>NUCLEOTIDE SEQUENCE [LARGE SCALE GENOMIC DNA]</scope>
    <source>
        <strain evidence="3">CECT 8570</strain>
    </source>
</reference>
<evidence type="ECO:0000256" key="1">
    <source>
        <dbReference type="SAM" id="SignalP"/>
    </source>
</evidence>
<dbReference type="Pfam" id="PF11769">
    <property type="entry name" value="DUF3313"/>
    <property type="match status" value="1"/>
</dbReference>
<keyword evidence="1" id="KW-0732">Signal</keyword>
<comment type="caution">
    <text evidence="2">The sequence shown here is derived from an EMBL/GenBank/DDBJ whole genome shotgun (WGS) entry which is preliminary data.</text>
</comment>
<accession>A0ABV8V3H0</accession>
<keyword evidence="3" id="KW-1185">Reference proteome</keyword>
<proteinExistence type="predicted"/>
<feature type="signal peptide" evidence="1">
    <location>
        <begin position="1"/>
        <end position="31"/>
    </location>
</feature>
<organism evidence="2 3">
    <name type="scientific">Simiduia curdlanivorans</name>
    <dbReference type="NCBI Taxonomy" id="1492769"/>
    <lineage>
        <taxon>Bacteria</taxon>
        <taxon>Pseudomonadati</taxon>
        <taxon>Pseudomonadota</taxon>
        <taxon>Gammaproteobacteria</taxon>
        <taxon>Cellvibrionales</taxon>
        <taxon>Cellvibrionaceae</taxon>
        <taxon>Simiduia</taxon>
    </lineage>
</organism>
<evidence type="ECO:0000313" key="2">
    <source>
        <dbReference type="EMBL" id="MFC4362398.1"/>
    </source>
</evidence>
<feature type="chain" id="PRO_5046280455" evidence="1">
    <location>
        <begin position="32"/>
        <end position="234"/>
    </location>
</feature>
<evidence type="ECO:0000313" key="3">
    <source>
        <dbReference type="Proteomes" id="UP001595840"/>
    </source>
</evidence>
<dbReference type="InterPro" id="IPR021747">
    <property type="entry name" value="DUF3313"/>
</dbReference>
<dbReference type="RefSeq" id="WP_290260565.1">
    <property type="nucleotide sequence ID" value="NZ_JAUFQG010000004.1"/>
</dbReference>
<name>A0ABV8V3H0_9GAMM</name>